<sequence>MSTFCWTCPVYARIELSHEGSPMEQKHPKPFDTTEPLQESVTFKISRLSQRHASQASRVLRELSGPPLSEWRVLMLLATYGPGTAAEIARYLQSDDSLISRTVKTMQGKGLLHSTPDPKDRRASRLSLSQEGSDLYERMRPSMHRRRVAVHDALSEDERNTLNALLAKLDRRMDEIDEDLQRFNE</sequence>
<proteinExistence type="predicted"/>
<reference evidence="2 3" key="1">
    <citation type="submission" date="2019-06" db="EMBL/GenBank/DDBJ databases">
        <title>Paenimaribius caenipelagi gen. nov., sp. nov., isolated from a tidal flat.</title>
        <authorList>
            <person name="Yoon J.-H."/>
        </authorList>
    </citation>
    <scope>NUCLEOTIDE SEQUENCE [LARGE SCALE GENOMIC DNA]</scope>
    <source>
        <strain evidence="2 3">JBTF-M29</strain>
    </source>
</reference>
<dbReference type="GO" id="GO:0006950">
    <property type="term" value="P:response to stress"/>
    <property type="evidence" value="ECO:0007669"/>
    <property type="project" value="TreeGrafter"/>
</dbReference>
<dbReference type="InterPro" id="IPR000835">
    <property type="entry name" value="HTH_MarR-typ"/>
</dbReference>
<keyword evidence="3" id="KW-1185">Reference proteome</keyword>
<dbReference type="EMBL" id="VFSV01000025">
    <property type="protein sequence ID" value="TRD17287.1"/>
    <property type="molecule type" value="Genomic_DNA"/>
</dbReference>
<dbReference type="PROSITE" id="PS50995">
    <property type="entry name" value="HTH_MARR_2"/>
    <property type="match status" value="1"/>
</dbReference>
<feature type="domain" description="HTH marR-type" evidence="1">
    <location>
        <begin position="38"/>
        <end position="171"/>
    </location>
</feature>
<protein>
    <submittedName>
        <fullName evidence="2">MarR family transcriptional regulator</fullName>
    </submittedName>
</protein>
<dbReference type="SUPFAM" id="SSF46785">
    <property type="entry name" value="Winged helix' DNA-binding domain"/>
    <property type="match status" value="1"/>
</dbReference>
<name>A0A547PT17_9RHOB</name>
<dbReference type="InterPro" id="IPR036388">
    <property type="entry name" value="WH-like_DNA-bd_sf"/>
</dbReference>
<dbReference type="Proteomes" id="UP000318590">
    <property type="component" value="Unassembled WGS sequence"/>
</dbReference>
<dbReference type="InterPro" id="IPR039422">
    <property type="entry name" value="MarR/SlyA-like"/>
</dbReference>
<dbReference type="PANTHER" id="PTHR33164:SF43">
    <property type="entry name" value="HTH-TYPE TRANSCRIPTIONAL REPRESSOR YETL"/>
    <property type="match status" value="1"/>
</dbReference>
<dbReference type="AlphaFoldDB" id="A0A547PT17"/>
<dbReference type="GO" id="GO:0003700">
    <property type="term" value="F:DNA-binding transcription factor activity"/>
    <property type="evidence" value="ECO:0007669"/>
    <property type="project" value="InterPro"/>
</dbReference>
<dbReference type="PANTHER" id="PTHR33164">
    <property type="entry name" value="TRANSCRIPTIONAL REGULATOR, MARR FAMILY"/>
    <property type="match status" value="1"/>
</dbReference>
<dbReference type="InterPro" id="IPR036390">
    <property type="entry name" value="WH_DNA-bd_sf"/>
</dbReference>
<organism evidence="2 3">
    <name type="scientific">Palleronia caenipelagi</name>
    <dbReference type="NCBI Taxonomy" id="2489174"/>
    <lineage>
        <taxon>Bacteria</taxon>
        <taxon>Pseudomonadati</taxon>
        <taxon>Pseudomonadota</taxon>
        <taxon>Alphaproteobacteria</taxon>
        <taxon>Rhodobacterales</taxon>
        <taxon>Roseobacteraceae</taxon>
        <taxon>Palleronia</taxon>
    </lineage>
</organism>
<evidence type="ECO:0000313" key="3">
    <source>
        <dbReference type="Proteomes" id="UP000318590"/>
    </source>
</evidence>
<gene>
    <name evidence="2" type="ORF">FEV53_13215</name>
</gene>
<dbReference type="OrthoDB" id="8906692at2"/>
<evidence type="ECO:0000259" key="1">
    <source>
        <dbReference type="PROSITE" id="PS50995"/>
    </source>
</evidence>
<accession>A0A547PT17</accession>
<comment type="caution">
    <text evidence="2">The sequence shown here is derived from an EMBL/GenBank/DDBJ whole genome shotgun (WGS) entry which is preliminary data.</text>
</comment>
<dbReference type="SMART" id="SM00347">
    <property type="entry name" value="HTH_MARR"/>
    <property type="match status" value="1"/>
</dbReference>
<dbReference type="PRINTS" id="PR00598">
    <property type="entry name" value="HTHMARR"/>
</dbReference>
<dbReference type="Gene3D" id="1.10.10.10">
    <property type="entry name" value="Winged helix-like DNA-binding domain superfamily/Winged helix DNA-binding domain"/>
    <property type="match status" value="1"/>
</dbReference>
<dbReference type="Pfam" id="PF01047">
    <property type="entry name" value="MarR"/>
    <property type="match status" value="1"/>
</dbReference>
<evidence type="ECO:0000313" key="2">
    <source>
        <dbReference type="EMBL" id="TRD17287.1"/>
    </source>
</evidence>